<dbReference type="GO" id="GO:0008395">
    <property type="term" value="F:steroid hydroxylase activity"/>
    <property type="evidence" value="ECO:0007669"/>
    <property type="project" value="TreeGrafter"/>
</dbReference>
<keyword evidence="3 8" id="KW-0349">Heme</keyword>
<keyword evidence="4 8" id="KW-0479">Metal-binding</keyword>
<dbReference type="Pfam" id="PF00067">
    <property type="entry name" value="p450"/>
    <property type="match status" value="1"/>
</dbReference>
<dbReference type="InterPro" id="IPR017972">
    <property type="entry name" value="Cyt_P450_CS"/>
</dbReference>
<reference evidence="9" key="1">
    <citation type="journal article" date="2014" name="Genome Announc.">
        <title>Draft Genome Sequence of Mycobacterium triplex DSM 44626.</title>
        <authorList>
            <person name="Sassi M."/>
            <person name="Croce O."/>
            <person name="Robert C."/>
            <person name="Raoult D."/>
            <person name="Drancourt M."/>
        </authorList>
    </citation>
    <scope>NUCLEOTIDE SEQUENCE [LARGE SCALE GENOMIC DNA]</scope>
    <source>
        <strain evidence="9">DSM 44626</strain>
    </source>
</reference>
<dbReference type="PRINTS" id="PR00359">
    <property type="entry name" value="BP450"/>
</dbReference>
<dbReference type="GO" id="GO:0020037">
    <property type="term" value="F:heme binding"/>
    <property type="evidence" value="ECO:0007669"/>
    <property type="project" value="InterPro"/>
</dbReference>
<reference evidence="9" key="2">
    <citation type="submission" date="2014-04" db="EMBL/GenBank/DDBJ databases">
        <authorList>
            <person name="Urmite Genomes U."/>
        </authorList>
    </citation>
    <scope>NUCLEOTIDE SEQUENCE</scope>
    <source>
        <strain evidence="9">DSM 44626</strain>
    </source>
</reference>
<dbReference type="RefSeq" id="WP_232232103.1">
    <property type="nucleotide sequence ID" value="NZ_HG964446.1"/>
</dbReference>
<dbReference type="eggNOG" id="COG2124">
    <property type="taxonomic scope" value="Bacteria"/>
</dbReference>
<dbReference type="PROSITE" id="PS00086">
    <property type="entry name" value="CYTOCHROME_P450"/>
    <property type="match status" value="1"/>
</dbReference>
<accession>A0A024JZY6</accession>
<protein>
    <submittedName>
        <fullName evidence="9">Cytochrome P450</fullName>
    </submittedName>
</protein>
<evidence type="ECO:0000256" key="1">
    <source>
        <dbReference type="ARBA" id="ARBA00001971"/>
    </source>
</evidence>
<dbReference type="STRING" id="47839.BN973_03495"/>
<keyword evidence="6 8" id="KW-0408">Iron</keyword>
<comment type="similarity">
    <text evidence="2 8">Belongs to the cytochrome P450 family.</text>
</comment>
<dbReference type="HOGENOM" id="CLU_033716_0_2_11"/>
<evidence type="ECO:0000313" key="9">
    <source>
        <dbReference type="EMBL" id="CDO89124.1"/>
    </source>
</evidence>
<keyword evidence="5 8" id="KW-0560">Oxidoreductase</keyword>
<dbReference type="Gene3D" id="1.10.630.10">
    <property type="entry name" value="Cytochrome P450"/>
    <property type="match status" value="1"/>
</dbReference>
<dbReference type="Proteomes" id="UP000028880">
    <property type="component" value="Unassembled WGS sequence"/>
</dbReference>
<dbReference type="SUPFAM" id="SSF48264">
    <property type="entry name" value="Cytochrome P450"/>
    <property type="match status" value="1"/>
</dbReference>
<organism evidence="9">
    <name type="scientific">Mycobacterium triplex</name>
    <dbReference type="NCBI Taxonomy" id="47839"/>
    <lineage>
        <taxon>Bacteria</taxon>
        <taxon>Bacillati</taxon>
        <taxon>Actinomycetota</taxon>
        <taxon>Actinomycetes</taxon>
        <taxon>Mycobacteriales</taxon>
        <taxon>Mycobacteriaceae</taxon>
        <taxon>Mycobacterium</taxon>
        <taxon>Mycobacterium simiae complex</taxon>
    </lineage>
</organism>
<gene>
    <name evidence="9" type="ORF">BN973_03495</name>
</gene>
<dbReference type="InterPro" id="IPR036396">
    <property type="entry name" value="Cyt_P450_sf"/>
</dbReference>
<dbReference type="GO" id="GO:0005506">
    <property type="term" value="F:iron ion binding"/>
    <property type="evidence" value="ECO:0007669"/>
    <property type="project" value="InterPro"/>
</dbReference>
<dbReference type="PANTHER" id="PTHR46696:SF4">
    <property type="entry name" value="BIOTIN BIOSYNTHESIS CYTOCHROME P450"/>
    <property type="match status" value="1"/>
</dbReference>
<dbReference type="GO" id="GO:0036199">
    <property type="term" value="F:cholest-4-en-3-one 26-monooxygenase activity"/>
    <property type="evidence" value="ECO:0007669"/>
    <property type="project" value="TreeGrafter"/>
</dbReference>
<proteinExistence type="inferred from homology"/>
<dbReference type="InterPro" id="IPR001128">
    <property type="entry name" value="Cyt_P450"/>
</dbReference>
<evidence type="ECO:0000256" key="8">
    <source>
        <dbReference type="RuleBase" id="RU000461"/>
    </source>
</evidence>
<dbReference type="GO" id="GO:0006707">
    <property type="term" value="P:cholesterol catabolic process"/>
    <property type="evidence" value="ECO:0007669"/>
    <property type="project" value="TreeGrafter"/>
</dbReference>
<dbReference type="InterPro" id="IPR002397">
    <property type="entry name" value="Cyt_P450_B"/>
</dbReference>
<evidence type="ECO:0000256" key="2">
    <source>
        <dbReference type="ARBA" id="ARBA00010617"/>
    </source>
</evidence>
<sequence length="420" mass="47113">MLTPVGDGPREAQSALVFDPYSPEFFADPHPVYRRLRDEAPVYYSSEHHFYALSRHDDVVAAIRDFETYASSRGITLDLVKRGVVVEGHILQMMDPPEHRRMRGLVNKVFTPRAIASQEPMVRATINRYAARLDTEAFDVVRDFSAYFPVEIITTMLGVPQQDRQQVRLWQDVILHRAVGQTGMSDSGMQALADNESFYRDLIKQRRAHPRNDMISALTTVEVDRGDGTNTRLEDREIAGFCMQLGAAGAETVTKLVGSAVVLFAEHPDQWRELDADRSKIPAAVEEVLRYDGPVQYNCRFSLKDVRIHGTTIPENSAVMLLMASANRDERAFQKADSFDINRDRNEGLGLGFGYGIHSCLGAALARMESAVALDCLLDVMPEFEVVTGDLQRVFMTNVNGYSHVPVRLRSRPTTENSSS</sequence>
<evidence type="ECO:0000256" key="5">
    <source>
        <dbReference type="ARBA" id="ARBA00023002"/>
    </source>
</evidence>
<keyword evidence="7 8" id="KW-0503">Monooxygenase</keyword>
<comment type="cofactor">
    <cofactor evidence="1">
        <name>heme</name>
        <dbReference type="ChEBI" id="CHEBI:30413"/>
    </cofactor>
</comment>
<evidence type="ECO:0000256" key="3">
    <source>
        <dbReference type="ARBA" id="ARBA00022617"/>
    </source>
</evidence>
<dbReference type="AlphaFoldDB" id="A0A024JZY6"/>
<evidence type="ECO:0000256" key="4">
    <source>
        <dbReference type="ARBA" id="ARBA00022723"/>
    </source>
</evidence>
<dbReference type="FunFam" id="1.10.630.10:FF:000018">
    <property type="entry name" value="Cytochrome P450 monooxygenase"/>
    <property type="match status" value="1"/>
</dbReference>
<evidence type="ECO:0000256" key="7">
    <source>
        <dbReference type="ARBA" id="ARBA00023033"/>
    </source>
</evidence>
<evidence type="ECO:0000256" key="6">
    <source>
        <dbReference type="ARBA" id="ARBA00023004"/>
    </source>
</evidence>
<dbReference type="PANTHER" id="PTHR46696">
    <property type="entry name" value="P450, PUTATIVE (EUROFUNG)-RELATED"/>
    <property type="match status" value="1"/>
</dbReference>
<name>A0A024JZY6_9MYCO</name>
<dbReference type="EMBL" id="HG964446">
    <property type="protein sequence ID" value="CDO89124.1"/>
    <property type="molecule type" value="Genomic_DNA"/>
</dbReference>